<evidence type="ECO:0000313" key="2">
    <source>
        <dbReference type="EMBL" id="TMN77251.1"/>
    </source>
</evidence>
<dbReference type="InterPro" id="IPR037053">
    <property type="entry name" value="Phage_tail_collar_dom_sf"/>
</dbReference>
<dbReference type="AlphaFoldDB" id="A0AAQ2IS80"/>
<dbReference type="SUPFAM" id="SSF88874">
    <property type="entry name" value="Receptor-binding domain of short tail fibre protein gp12"/>
    <property type="match status" value="1"/>
</dbReference>
<name>A0AAQ2IS80_PSEO7</name>
<dbReference type="EMBL" id="PNEL01000025">
    <property type="protein sequence ID" value="TMN77251.1"/>
    <property type="molecule type" value="Genomic_DNA"/>
</dbReference>
<evidence type="ECO:0000259" key="1">
    <source>
        <dbReference type="Pfam" id="PF07484"/>
    </source>
</evidence>
<dbReference type="Pfam" id="PF07484">
    <property type="entry name" value="Collar"/>
    <property type="match status" value="1"/>
</dbReference>
<sequence>MSDSFYGEISMMPYTFTPELWAACEGQLMPIGQNSALFSLIGNMYGGDGRVSFAIPNLIGRTPIHSGQGPGLMNCLLSEEIGINGISLTQDQIPSHTHQMMGSTSNNVEATIPDNLPAALISNNTIFDHFDLNSDGSELDDESVAITGGGQAHENRQPWLAIKFFICLDGIYPSRS</sequence>
<comment type="caution">
    <text evidence="2">The sequence shown here is derived from an EMBL/GenBank/DDBJ whole genome shotgun (WGS) entry which is preliminary data.</text>
</comment>
<proteinExistence type="predicted"/>
<reference evidence="3" key="2">
    <citation type="submission" date="2019-06" db="EMBL/GenBank/DDBJ databases">
        <title>Co-occurence of chitin degradation, pigmentation and bioactivity in marine Pseudoalteromonas.</title>
        <authorList>
            <person name="Sonnenschein E.C."/>
            <person name="Bech P.K."/>
        </authorList>
    </citation>
    <scope>NUCLEOTIDE SEQUENCE [LARGE SCALE GENOMIC DNA]</scope>
    <source>
        <strain evidence="3">S1607</strain>
    </source>
</reference>
<dbReference type="Gene3D" id="3.90.1340.10">
    <property type="entry name" value="Phage tail collar domain"/>
    <property type="match status" value="1"/>
</dbReference>
<protein>
    <submittedName>
        <fullName evidence="2">Phage tail protein</fullName>
    </submittedName>
</protein>
<organism evidence="2 3">
    <name type="scientific">Pseudoalteromonas piscicida</name>
    <dbReference type="NCBI Taxonomy" id="43662"/>
    <lineage>
        <taxon>Bacteria</taxon>
        <taxon>Pseudomonadati</taxon>
        <taxon>Pseudomonadota</taxon>
        <taxon>Gammaproteobacteria</taxon>
        <taxon>Alteromonadales</taxon>
        <taxon>Pseudoalteromonadaceae</taxon>
        <taxon>Pseudoalteromonas</taxon>
    </lineage>
</organism>
<gene>
    <name evidence="2" type="ORF">CWB74_10755</name>
</gene>
<feature type="domain" description="Phage tail collar" evidence="1">
    <location>
        <begin position="7"/>
        <end position="63"/>
    </location>
</feature>
<evidence type="ECO:0000313" key="3">
    <source>
        <dbReference type="Proteomes" id="UP000305423"/>
    </source>
</evidence>
<reference evidence="2 3" key="1">
    <citation type="submission" date="2017-12" db="EMBL/GenBank/DDBJ databases">
        <authorList>
            <person name="Paulsen S."/>
            <person name="Gram L.K."/>
        </authorList>
    </citation>
    <scope>NUCLEOTIDE SEQUENCE [LARGE SCALE GENOMIC DNA]</scope>
    <source>
        <strain evidence="2 3">S1607</strain>
    </source>
</reference>
<dbReference type="Proteomes" id="UP000305423">
    <property type="component" value="Unassembled WGS sequence"/>
</dbReference>
<dbReference type="InterPro" id="IPR011083">
    <property type="entry name" value="Phage_tail_collar_dom"/>
</dbReference>
<dbReference type="RefSeq" id="WP_045963542.1">
    <property type="nucleotide sequence ID" value="NZ_JXXW01000023.1"/>
</dbReference>
<accession>A0AAQ2IS80</accession>